<dbReference type="SMART" id="SM00220">
    <property type="entry name" value="S_TKc"/>
    <property type="match status" value="1"/>
</dbReference>
<dbReference type="Pfam" id="PF00069">
    <property type="entry name" value="Pkinase"/>
    <property type="match status" value="1"/>
</dbReference>
<dbReference type="SUPFAM" id="SSF56112">
    <property type="entry name" value="Protein kinase-like (PK-like)"/>
    <property type="match status" value="2"/>
</dbReference>
<dbReference type="InterPro" id="IPR017441">
    <property type="entry name" value="Protein_kinase_ATP_BS"/>
</dbReference>
<organism evidence="11 12">
    <name type="scientific">Dictyocaulus viviparus</name>
    <name type="common">Bovine lungworm</name>
    <dbReference type="NCBI Taxonomy" id="29172"/>
    <lineage>
        <taxon>Eukaryota</taxon>
        <taxon>Metazoa</taxon>
        <taxon>Ecdysozoa</taxon>
        <taxon>Nematoda</taxon>
        <taxon>Chromadorea</taxon>
        <taxon>Rhabditida</taxon>
        <taxon>Rhabditina</taxon>
        <taxon>Rhabditomorpha</taxon>
        <taxon>Strongyloidea</taxon>
        <taxon>Metastrongylidae</taxon>
        <taxon>Dictyocaulus</taxon>
    </lineage>
</organism>
<dbReference type="GO" id="GO:0004674">
    <property type="term" value="F:protein serine/threonine kinase activity"/>
    <property type="evidence" value="ECO:0007669"/>
    <property type="project" value="UniProtKB-KW"/>
</dbReference>
<keyword evidence="3" id="KW-0808">Transferase</keyword>
<feature type="domain" description="Protein kinase" evidence="9">
    <location>
        <begin position="157"/>
        <end position="414"/>
    </location>
</feature>
<keyword evidence="4 7" id="KW-0547">Nucleotide-binding</keyword>
<evidence type="ECO:0000256" key="8">
    <source>
        <dbReference type="RuleBase" id="RU000304"/>
    </source>
</evidence>
<dbReference type="Pfam" id="PF00433">
    <property type="entry name" value="Pkinase_C"/>
    <property type="match status" value="1"/>
</dbReference>
<feature type="domain" description="AGC-kinase C-terminal" evidence="10">
    <location>
        <begin position="68"/>
        <end position="137"/>
    </location>
</feature>
<proteinExistence type="inferred from homology"/>
<feature type="binding site" evidence="7">
    <location>
        <position position="190"/>
    </location>
    <ligand>
        <name>ATP</name>
        <dbReference type="ChEBI" id="CHEBI:30616"/>
    </ligand>
</feature>
<evidence type="ECO:0000256" key="4">
    <source>
        <dbReference type="ARBA" id="ARBA00022741"/>
    </source>
</evidence>
<keyword evidence="12" id="KW-1185">Reference proteome</keyword>
<comment type="similarity">
    <text evidence="8">Belongs to the protein kinase superfamily.</text>
</comment>
<evidence type="ECO:0000259" key="9">
    <source>
        <dbReference type="PROSITE" id="PS50011"/>
    </source>
</evidence>
<evidence type="ECO:0000256" key="1">
    <source>
        <dbReference type="ARBA" id="ARBA00022527"/>
    </source>
</evidence>
<dbReference type="Proteomes" id="UP000053766">
    <property type="component" value="Unassembled WGS sequence"/>
</dbReference>
<dbReference type="Gene3D" id="1.10.510.10">
    <property type="entry name" value="Transferase(Phosphotransferase) domain 1"/>
    <property type="match status" value="2"/>
</dbReference>
<dbReference type="PROSITE" id="PS00108">
    <property type="entry name" value="PROTEIN_KINASE_ST"/>
    <property type="match status" value="1"/>
</dbReference>
<dbReference type="FunFam" id="1.10.510.10:FF:001170">
    <property type="entry name" value="Ribosomal protein S6 kinase alpha-1"/>
    <property type="match status" value="1"/>
</dbReference>
<evidence type="ECO:0000256" key="5">
    <source>
        <dbReference type="ARBA" id="ARBA00022777"/>
    </source>
</evidence>
<keyword evidence="1 8" id="KW-0723">Serine/threonine-protein kinase</keyword>
<accession>A0A0D8XEI1</accession>
<keyword evidence="5 11" id="KW-0418">Kinase</keyword>
<dbReference type="GO" id="GO:0005524">
    <property type="term" value="F:ATP binding"/>
    <property type="evidence" value="ECO:0007669"/>
    <property type="project" value="UniProtKB-UniRule"/>
</dbReference>
<evidence type="ECO:0000256" key="3">
    <source>
        <dbReference type="ARBA" id="ARBA00022679"/>
    </source>
</evidence>
<keyword evidence="6 7" id="KW-0067">ATP-binding</keyword>
<dbReference type="InterPro" id="IPR008271">
    <property type="entry name" value="Ser/Thr_kinase_AS"/>
</dbReference>
<dbReference type="InterPro" id="IPR000719">
    <property type="entry name" value="Prot_kinase_dom"/>
</dbReference>
<reference evidence="11 12" key="1">
    <citation type="submission" date="2013-11" db="EMBL/GenBank/DDBJ databases">
        <title>Draft genome of the bovine lungworm Dictyocaulus viviparus.</title>
        <authorList>
            <person name="Mitreva M."/>
        </authorList>
    </citation>
    <scope>NUCLEOTIDE SEQUENCE [LARGE SCALE GENOMIC DNA]</scope>
    <source>
        <strain evidence="11 12">HannoverDv2000</strain>
    </source>
</reference>
<evidence type="ECO:0000313" key="12">
    <source>
        <dbReference type="Proteomes" id="UP000053766"/>
    </source>
</evidence>
<dbReference type="PROSITE" id="PS00107">
    <property type="entry name" value="PROTEIN_KINASE_ATP"/>
    <property type="match status" value="1"/>
</dbReference>
<sequence length="478" mass="53511">MLTGHLPFQGHDRKDTMTQILKAKLTMPHFLSPEAQSLLRALFKRNAANRLGSGPEGSEDIKRHSFFASIDFNRLLNKEISPPFKPAVTTIDSTLYFDPEFTKRTPKDSPAVPPSATAHELFRGFSFVSPSVVDEKKDEKKIRTIPTAKTHPITNDYVLKEEIGTGTFSVVRRCIMKTTKREFAVKIIKKSVCDPSEEVDILLRHGHHPHIVKLFDVYEDESCVNLVLEYCRGGEMLDRILSKRTFTEREAAASMVNLASAICYLHTNQVAHRDLKPSNIMYASNSGESESLRIIDFGFAKQSRAENGMLMTPCYTAQFVAPEVLKRQGYDRSCDVWSLGVLLYAMLSGQTPFAMGPDDPADEILKRVGEGRVTMEGKPWMDISDSAKDLVRKLLDVDTSRRPTAKQILQHPWITHRNSLPANVIVNNVYSVESVKGALEQTYRALTTTSSVSLRPVNASALAKRRLTQLPKLGICSS</sequence>
<evidence type="ECO:0000256" key="7">
    <source>
        <dbReference type="PROSITE-ProRule" id="PRU10141"/>
    </source>
</evidence>
<dbReference type="InterPro" id="IPR017892">
    <property type="entry name" value="Pkinase_C"/>
</dbReference>
<evidence type="ECO:0000256" key="6">
    <source>
        <dbReference type="ARBA" id="ARBA00022840"/>
    </source>
</evidence>
<protein>
    <submittedName>
        <fullName evidence="11">Kinase domain protein</fullName>
    </submittedName>
</protein>
<evidence type="ECO:0000259" key="10">
    <source>
        <dbReference type="PROSITE" id="PS51285"/>
    </source>
</evidence>
<dbReference type="EMBL" id="KN716603">
    <property type="protein sequence ID" value="KJH43003.1"/>
    <property type="molecule type" value="Genomic_DNA"/>
</dbReference>
<name>A0A0D8XEI1_DICVI</name>
<evidence type="ECO:0000313" key="11">
    <source>
        <dbReference type="EMBL" id="KJH43003.1"/>
    </source>
</evidence>
<dbReference type="STRING" id="29172.A0A0D8XEI1"/>
<keyword evidence="2" id="KW-0597">Phosphoprotein</keyword>
<feature type="domain" description="Protein kinase" evidence="9">
    <location>
        <begin position="1"/>
        <end position="67"/>
    </location>
</feature>
<evidence type="ECO:0000256" key="2">
    <source>
        <dbReference type="ARBA" id="ARBA00022553"/>
    </source>
</evidence>
<dbReference type="Gene3D" id="3.30.200.20">
    <property type="entry name" value="Phosphorylase Kinase, domain 1"/>
    <property type="match status" value="2"/>
</dbReference>
<dbReference type="PROSITE" id="PS51285">
    <property type="entry name" value="AGC_KINASE_CTER"/>
    <property type="match status" value="1"/>
</dbReference>
<dbReference type="InterPro" id="IPR000961">
    <property type="entry name" value="AGC-kinase_C"/>
</dbReference>
<dbReference type="InterPro" id="IPR011009">
    <property type="entry name" value="Kinase-like_dom_sf"/>
</dbReference>
<dbReference type="PROSITE" id="PS50011">
    <property type="entry name" value="PROTEIN_KINASE_DOM"/>
    <property type="match status" value="2"/>
</dbReference>
<dbReference type="CDD" id="cd14091">
    <property type="entry name" value="STKc_RSK_C"/>
    <property type="match status" value="1"/>
</dbReference>
<reference evidence="12" key="2">
    <citation type="journal article" date="2016" name="Sci. Rep.">
        <title>Dictyocaulus viviparus genome, variome and transcriptome elucidate lungworm biology and support future intervention.</title>
        <authorList>
            <person name="McNulty S.N."/>
            <person name="Strube C."/>
            <person name="Rosa B.A."/>
            <person name="Martin J.C."/>
            <person name="Tyagi R."/>
            <person name="Choi Y.J."/>
            <person name="Wang Q."/>
            <person name="Hallsworth Pepin K."/>
            <person name="Zhang X."/>
            <person name="Ozersky P."/>
            <person name="Wilson R.K."/>
            <person name="Sternberg P.W."/>
            <person name="Gasser R.B."/>
            <person name="Mitreva M."/>
        </authorList>
    </citation>
    <scope>NUCLEOTIDE SEQUENCE [LARGE SCALE GENOMIC DNA]</scope>
    <source>
        <strain evidence="12">HannoverDv2000</strain>
    </source>
</reference>
<dbReference type="OrthoDB" id="63267at2759"/>
<gene>
    <name evidence="11" type="ORF">DICVIV_11013</name>
</gene>
<dbReference type="SMART" id="SM00133">
    <property type="entry name" value="S_TK_X"/>
    <property type="match status" value="1"/>
</dbReference>
<dbReference type="AlphaFoldDB" id="A0A0D8XEI1"/>
<dbReference type="PANTHER" id="PTHR24347">
    <property type="entry name" value="SERINE/THREONINE-PROTEIN KINASE"/>
    <property type="match status" value="1"/>
</dbReference>